<dbReference type="Proteomes" id="UP000251960">
    <property type="component" value="Chromosome 1"/>
</dbReference>
<evidence type="ECO:0000313" key="1">
    <source>
        <dbReference type="EMBL" id="PWZ55143.1"/>
    </source>
</evidence>
<sequence>MSVYRLVLVITSANWSLVRSSLLKHTGFILVCQTCSEKNLSFAFVYKLLKLVLCYCHLQIQVLREYFQRRILRTN</sequence>
<protein>
    <submittedName>
        <fullName evidence="1">Uncharacterized protein</fullName>
    </submittedName>
</protein>
<comment type="caution">
    <text evidence="1">The sequence shown here is derived from an EMBL/GenBank/DDBJ whole genome shotgun (WGS) entry which is preliminary data.</text>
</comment>
<accession>A0A317Y9G2</accession>
<name>A0A317Y9G2_MAIZE</name>
<dbReference type="EMBL" id="NCVQ01000001">
    <property type="protein sequence ID" value="PWZ55143.1"/>
    <property type="molecule type" value="Genomic_DNA"/>
</dbReference>
<dbReference type="AlphaFoldDB" id="A0A317Y9G2"/>
<gene>
    <name evidence="1" type="ORF">Zm00014a_004940</name>
</gene>
<reference evidence="1" key="1">
    <citation type="journal article" date="2018" name="Nat. Genet.">
        <title>Extensive intraspecific gene order and gene structural variations between Mo17 and other maize genomes.</title>
        <authorList>
            <person name="Sun S."/>
            <person name="Zhou Y."/>
            <person name="Chen J."/>
            <person name="Shi J."/>
            <person name="Zhao H."/>
            <person name="Zhao H."/>
            <person name="Song W."/>
            <person name="Zhang M."/>
            <person name="Cui Y."/>
            <person name="Dong X."/>
            <person name="Liu H."/>
            <person name="Ma X."/>
            <person name="Jiao Y."/>
            <person name="Wang B."/>
            <person name="Wei X."/>
            <person name="Stein J.C."/>
            <person name="Glaubitz J.C."/>
            <person name="Lu F."/>
            <person name="Yu G."/>
            <person name="Liang C."/>
            <person name="Fengler K."/>
            <person name="Li B."/>
            <person name="Rafalski A."/>
            <person name="Schnable P.S."/>
            <person name="Ware D.H."/>
            <person name="Buckler E.S."/>
            <person name="Lai J."/>
        </authorList>
    </citation>
    <scope>NUCLEOTIDE SEQUENCE [LARGE SCALE GENOMIC DNA]</scope>
    <source>
        <tissue evidence="1">Seedling</tissue>
    </source>
</reference>
<proteinExistence type="predicted"/>
<organism evidence="1">
    <name type="scientific">Zea mays</name>
    <name type="common">Maize</name>
    <dbReference type="NCBI Taxonomy" id="4577"/>
    <lineage>
        <taxon>Eukaryota</taxon>
        <taxon>Viridiplantae</taxon>
        <taxon>Streptophyta</taxon>
        <taxon>Embryophyta</taxon>
        <taxon>Tracheophyta</taxon>
        <taxon>Spermatophyta</taxon>
        <taxon>Magnoliopsida</taxon>
        <taxon>Liliopsida</taxon>
        <taxon>Poales</taxon>
        <taxon>Poaceae</taxon>
        <taxon>PACMAD clade</taxon>
        <taxon>Panicoideae</taxon>
        <taxon>Andropogonodae</taxon>
        <taxon>Andropogoneae</taxon>
        <taxon>Tripsacinae</taxon>
        <taxon>Zea</taxon>
    </lineage>
</organism>